<evidence type="ECO:0000256" key="1">
    <source>
        <dbReference type="SAM" id="Phobius"/>
    </source>
</evidence>
<keyword evidence="3" id="KW-1185">Reference proteome</keyword>
<dbReference type="EMBL" id="CP036401">
    <property type="protein sequence ID" value="QBI03818.1"/>
    <property type="molecule type" value="Genomic_DNA"/>
</dbReference>
<protein>
    <recommendedName>
        <fullName evidence="4">DUF4064 domain-containing protein</fullName>
    </recommendedName>
</protein>
<evidence type="ECO:0000313" key="3">
    <source>
        <dbReference type="Proteomes" id="UP000292307"/>
    </source>
</evidence>
<sequence length="132" mass="13806">MEHIMKKLLAVTIVVLLFIAACNAFDSPWGHDFHVNVDGEEFDGPFGWVLGVLLAGGGLLIGAIVVVCVAILVGLLFAGLGVLVVFGLAALGVAIAAALSPLLLPLAIVIGLVWYFSRRDKRRAAAMKEAAV</sequence>
<feature type="transmembrane region" description="Helical" evidence="1">
    <location>
        <begin position="102"/>
        <end position="117"/>
    </location>
</feature>
<proteinExistence type="predicted"/>
<gene>
    <name evidence="2" type="ORF">EYF70_25635</name>
</gene>
<evidence type="ECO:0000313" key="2">
    <source>
        <dbReference type="EMBL" id="QBI03818.1"/>
    </source>
</evidence>
<organism evidence="2 3">
    <name type="scientific">Pseudoduganella albidiflava</name>
    <dbReference type="NCBI Taxonomy" id="321983"/>
    <lineage>
        <taxon>Bacteria</taxon>
        <taxon>Pseudomonadati</taxon>
        <taxon>Pseudomonadota</taxon>
        <taxon>Betaproteobacteria</taxon>
        <taxon>Burkholderiales</taxon>
        <taxon>Oxalobacteraceae</taxon>
        <taxon>Telluria group</taxon>
        <taxon>Pseudoduganella</taxon>
    </lineage>
</organism>
<reference evidence="2 3" key="1">
    <citation type="submission" date="2019-02" db="EMBL/GenBank/DDBJ databases">
        <title>Draft Genome Sequences of Six Type Strains of the Genus Massilia.</title>
        <authorList>
            <person name="Miess H."/>
            <person name="Frediansyhah A."/>
            <person name="Gross H."/>
        </authorList>
    </citation>
    <scope>NUCLEOTIDE SEQUENCE [LARGE SCALE GENOMIC DNA]</scope>
    <source>
        <strain evidence="2 3">DSM 17472</strain>
    </source>
</reference>
<keyword evidence="1" id="KW-0472">Membrane</keyword>
<keyword evidence="1" id="KW-1133">Transmembrane helix</keyword>
<evidence type="ECO:0008006" key="4">
    <source>
        <dbReference type="Google" id="ProtNLM"/>
    </source>
</evidence>
<dbReference type="PROSITE" id="PS51257">
    <property type="entry name" value="PROKAR_LIPOPROTEIN"/>
    <property type="match status" value="1"/>
</dbReference>
<keyword evidence="1" id="KW-0812">Transmembrane</keyword>
<accession>A0ABX5S1E7</accession>
<dbReference type="Proteomes" id="UP000292307">
    <property type="component" value="Chromosome"/>
</dbReference>
<name>A0ABX5S1E7_9BURK</name>
<feature type="transmembrane region" description="Helical" evidence="1">
    <location>
        <begin position="75"/>
        <end position="96"/>
    </location>
</feature>
<feature type="transmembrane region" description="Helical" evidence="1">
    <location>
        <begin position="48"/>
        <end position="68"/>
    </location>
</feature>